<gene>
    <name evidence="3" type="ORF">NA56DRAFT_652765</name>
</gene>
<proteinExistence type="predicted"/>
<protein>
    <recommendedName>
        <fullName evidence="2">Heterokaryon incompatibility domain-containing protein</fullName>
    </recommendedName>
</protein>
<organism evidence="3 4">
    <name type="scientific">Hyaloscypha hepaticicola</name>
    <dbReference type="NCBI Taxonomy" id="2082293"/>
    <lineage>
        <taxon>Eukaryota</taxon>
        <taxon>Fungi</taxon>
        <taxon>Dikarya</taxon>
        <taxon>Ascomycota</taxon>
        <taxon>Pezizomycotina</taxon>
        <taxon>Leotiomycetes</taxon>
        <taxon>Helotiales</taxon>
        <taxon>Hyaloscyphaceae</taxon>
        <taxon>Hyaloscypha</taxon>
    </lineage>
</organism>
<evidence type="ECO:0000256" key="1">
    <source>
        <dbReference type="SAM" id="MobiDB-lite"/>
    </source>
</evidence>
<dbReference type="PANTHER" id="PTHR24148">
    <property type="entry name" value="ANKYRIN REPEAT DOMAIN-CONTAINING PROTEIN 39 HOMOLOG-RELATED"/>
    <property type="match status" value="1"/>
</dbReference>
<reference evidence="3 4" key="1">
    <citation type="submission" date="2016-05" db="EMBL/GenBank/DDBJ databases">
        <title>A degradative enzymes factory behind the ericoid mycorrhizal symbiosis.</title>
        <authorList>
            <consortium name="DOE Joint Genome Institute"/>
            <person name="Martino E."/>
            <person name="Morin E."/>
            <person name="Grelet G."/>
            <person name="Kuo A."/>
            <person name="Kohler A."/>
            <person name="Daghino S."/>
            <person name="Barry K."/>
            <person name="Choi C."/>
            <person name="Cichocki N."/>
            <person name="Clum A."/>
            <person name="Copeland A."/>
            <person name="Hainaut M."/>
            <person name="Haridas S."/>
            <person name="Labutti K."/>
            <person name="Lindquist E."/>
            <person name="Lipzen A."/>
            <person name="Khouja H.-R."/>
            <person name="Murat C."/>
            <person name="Ohm R."/>
            <person name="Olson A."/>
            <person name="Spatafora J."/>
            <person name="Veneault-Fourrey C."/>
            <person name="Henrissat B."/>
            <person name="Grigoriev I."/>
            <person name="Martin F."/>
            <person name="Perotto S."/>
        </authorList>
    </citation>
    <scope>NUCLEOTIDE SEQUENCE [LARGE SCALE GENOMIC DNA]</scope>
    <source>
        <strain evidence="3 4">UAMH 7357</strain>
    </source>
</reference>
<name>A0A2J6PDF2_9HELO</name>
<dbReference type="InterPro" id="IPR010730">
    <property type="entry name" value="HET"/>
</dbReference>
<evidence type="ECO:0000259" key="2">
    <source>
        <dbReference type="Pfam" id="PF06985"/>
    </source>
</evidence>
<evidence type="ECO:0000313" key="4">
    <source>
        <dbReference type="Proteomes" id="UP000235672"/>
    </source>
</evidence>
<dbReference type="AlphaFoldDB" id="A0A2J6PDF2"/>
<dbReference type="STRING" id="1745343.A0A2J6PDF2"/>
<feature type="compositionally biased region" description="Low complexity" evidence="1">
    <location>
        <begin position="7"/>
        <end position="18"/>
    </location>
</feature>
<feature type="region of interest" description="Disordered" evidence="1">
    <location>
        <begin position="1"/>
        <end position="24"/>
    </location>
</feature>
<dbReference type="EMBL" id="KZ613568">
    <property type="protein sequence ID" value="PMD12072.1"/>
    <property type="molecule type" value="Genomic_DNA"/>
</dbReference>
<dbReference type="PANTHER" id="PTHR24148:SF82">
    <property type="entry name" value="HETEROKARYON INCOMPATIBILITY DOMAIN-CONTAINING PROTEIN"/>
    <property type="match status" value="1"/>
</dbReference>
<evidence type="ECO:0000313" key="3">
    <source>
        <dbReference type="EMBL" id="PMD12072.1"/>
    </source>
</evidence>
<dbReference type="OrthoDB" id="3546374at2759"/>
<feature type="domain" description="Heterokaryon incompatibility" evidence="2">
    <location>
        <begin position="76"/>
        <end position="230"/>
    </location>
</feature>
<dbReference type="Pfam" id="PF06985">
    <property type="entry name" value="HET"/>
    <property type="match status" value="1"/>
</dbReference>
<keyword evidence="4" id="KW-1185">Reference proteome</keyword>
<dbReference type="InterPro" id="IPR052895">
    <property type="entry name" value="HetReg/Transcr_Mod"/>
</dbReference>
<accession>A0A2J6PDF2</accession>
<dbReference type="Proteomes" id="UP000235672">
    <property type="component" value="Unassembled WGS sequence"/>
</dbReference>
<sequence length="663" mass="76315">MAKCISNPNPQLPNRQQNTSTSHDSAELALSQSTIYRPLDRAKREIRICDLYPASQISAKLQCSLRIVPINAAGKFVAFSYVWGREAETDTLYIDTVEHRIKPNLAAGLRRFRARFRQDPRTRIRPISIWIDAICINQDSSEERNHQVPLMRSIFSRCEYAFSWLGEAGQDSDFAMDCIAKIASVRRPGDYEYYFVRRSIFETFCEGRPWVAIHNLLRREYWYRVWILQEFILPANLVIACGAKALPWKKFRDLQCLRGCADILECDARELRMEISHLDSETQDKTVTVFRTLWELVFILSRDKSDFKNYSIHGFTSLIHFTMSLQATDPRDKIYGILALCKGIDIRPDYSKTTQQVYTDLAMLLLSQNSNLLWYSGIHFGKNINRLANISYWPSWVPDWDYITRCFTAEAILPLRQLEREHVDGSGMSLSFKKLGFEHLQKFTALHIRGQIWQAIMNPVPADEWLKPHHLSATLQEMYAKFYPGTSLHYGLRKPMPQLVALFLTIIQSIGYSMPRMDPEEDLAAGFCVNTLVRIRNGINDGSEVTKSILELSLSALLQMFAEQFETCNTTFDSPEMYKDAYLAKEMECFRGRVFFKCTTGHFGIGPLGARDGDLICKLYGSDYPYVLRKVDSHFVLVGQCCVLGFIGDDELDTAQSVMLEIW</sequence>